<gene>
    <name evidence="1" type="ORF">GJ699_07925</name>
</gene>
<comment type="caution">
    <text evidence="1">The sequence shown here is derived from an EMBL/GenBank/DDBJ whole genome shotgun (WGS) entry which is preliminary data.</text>
</comment>
<dbReference type="SUPFAM" id="SSF56059">
    <property type="entry name" value="Glutathione synthetase ATP-binding domain-like"/>
    <property type="match status" value="1"/>
</dbReference>
<name>A0A6I2KY44_9BURK</name>
<protein>
    <submittedName>
        <fullName evidence="1">RimK family alpha-L-glutamate ligase</fullName>
    </submittedName>
</protein>
<organism evidence="1 2">
    <name type="scientific">Duganella guangzhouensis</name>
    <dbReference type="NCBI Taxonomy" id="2666084"/>
    <lineage>
        <taxon>Bacteria</taxon>
        <taxon>Pseudomonadati</taxon>
        <taxon>Pseudomonadota</taxon>
        <taxon>Betaproteobacteria</taxon>
        <taxon>Burkholderiales</taxon>
        <taxon>Oxalobacteraceae</taxon>
        <taxon>Telluria group</taxon>
        <taxon>Duganella</taxon>
    </lineage>
</organism>
<sequence>MKPYHGLLKLARLLQEGHRFEELIASAATQGDSAYVLMRMAMLSHIGGATAQSWELQHEALQLQRHYRTEADRQPSRFRLLVVMRSGFMLDNTPLDFLLEDSSIACEWLYVLPDLPLPEQLPEHDAVFIAIGHLERNRQLFDRLLPLLRSTRRPIFNLPRAGFGFERHRLNELLRDIPGVVVPQTFAIARDQLKAVVAHDLPLPLIIRPLISQAGKALQRLLLPKELDVYLAAQPEAFFYVAPYVDYQSADGLYRKCRLLMLRGVPWVCHYAISSHWMVHFQTAGMEQDAAKREEEARFMATADSDFCHRHRAALAEIYARVRLDYFVIDCGETADGQLLFFEADNTSLVHATDSIALYPYKQVQMQKVFSAFRDMLGAP</sequence>
<keyword evidence="2" id="KW-1185">Reference proteome</keyword>
<dbReference type="GO" id="GO:0016874">
    <property type="term" value="F:ligase activity"/>
    <property type="evidence" value="ECO:0007669"/>
    <property type="project" value="UniProtKB-KW"/>
</dbReference>
<accession>A0A6I2KY44</accession>
<dbReference type="AlphaFoldDB" id="A0A6I2KY44"/>
<evidence type="ECO:0000313" key="1">
    <source>
        <dbReference type="EMBL" id="MRW89907.1"/>
    </source>
</evidence>
<dbReference type="Proteomes" id="UP000433309">
    <property type="component" value="Unassembled WGS sequence"/>
</dbReference>
<dbReference type="EMBL" id="WKJK01000003">
    <property type="protein sequence ID" value="MRW89907.1"/>
    <property type="molecule type" value="Genomic_DNA"/>
</dbReference>
<reference evidence="1 2" key="1">
    <citation type="submission" date="2019-11" db="EMBL/GenBank/DDBJ databases">
        <title>Novel species isolated from a subtropical stream in China.</title>
        <authorList>
            <person name="Lu H."/>
        </authorList>
    </citation>
    <scope>NUCLEOTIDE SEQUENCE [LARGE SCALE GENOMIC DNA]</scope>
    <source>
        <strain evidence="1 2">FT80W</strain>
    </source>
</reference>
<dbReference type="RefSeq" id="WP_154374823.1">
    <property type="nucleotide sequence ID" value="NZ_WKJK01000003.1"/>
</dbReference>
<evidence type="ECO:0000313" key="2">
    <source>
        <dbReference type="Proteomes" id="UP000433309"/>
    </source>
</evidence>
<proteinExistence type="predicted"/>
<keyword evidence="1" id="KW-0436">Ligase</keyword>